<feature type="transmembrane region" description="Helical" evidence="7">
    <location>
        <begin position="251"/>
        <end position="275"/>
    </location>
</feature>
<dbReference type="EMBL" id="FUKO01000012">
    <property type="protein sequence ID" value="SJN23907.1"/>
    <property type="molecule type" value="Genomic_DNA"/>
</dbReference>
<sequence>MTTHTGQRRKAGTLIIRRVARGYFRTYALDAAAGMTFYTLLAMFPAVIAAFSVIGLFGKKSDAANAVLDVLKGVVDPDVVEVLRGPLEQLGSAGGTGWVLVSALLVALWSVARYVTALSRAMNRIYGVPEGRMFWKVKPVHLLVTLAVFVLVTLAGALAAVSWPLAQSLGDAIGASDVTLTVWRIVRWPAVVIVVGVVVAILYYLAPNVEHPKFRIISVGAAIAIAVFAVASVGFGFYVSHFADYDRLYGSFAGVIVFLLWLWIGNNALLIGALFDAELERVRELRAGEPAERQLQVPLRGAERLAKTAENDKTDEDRARKLRGSGR</sequence>
<dbReference type="AlphaFoldDB" id="A0A1R4IVJ2"/>
<dbReference type="InterPro" id="IPR017039">
    <property type="entry name" value="Virul_fac_BrkB"/>
</dbReference>
<feature type="transmembrane region" description="Helical" evidence="7">
    <location>
        <begin position="142"/>
        <end position="165"/>
    </location>
</feature>
<evidence type="ECO:0000256" key="3">
    <source>
        <dbReference type="ARBA" id="ARBA00022692"/>
    </source>
</evidence>
<name>A0A1R4IVJ2_9MICO</name>
<feature type="region of interest" description="Disordered" evidence="6">
    <location>
        <begin position="306"/>
        <end position="327"/>
    </location>
</feature>
<accession>A0A1R4IVJ2</accession>
<dbReference type="EC" id="3.1.-.-" evidence="8"/>
<keyword evidence="2" id="KW-1003">Cell membrane</keyword>
<evidence type="ECO:0000256" key="7">
    <source>
        <dbReference type="SAM" id="Phobius"/>
    </source>
</evidence>
<keyword evidence="3 7" id="KW-0812">Transmembrane</keyword>
<dbReference type="RefSeq" id="WP_087130216.1">
    <property type="nucleotide sequence ID" value="NZ_FUKO01000012.1"/>
</dbReference>
<organism evidence="8 9">
    <name type="scientific">Microbacterium esteraromaticum</name>
    <dbReference type="NCBI Taxonomy" id="57043"/>
    <lineage>
        <taxon>Bacteria</taxon>
        <taxon>Bacillati</taxon>
        <taxon>Actinomycetota</taxon>
        <taxon>Actinomycetes</taxon>
        <taxon>Micrococcales</taxon>
        <taxon>Microbacteriaceae</taxon>
        <taxon>Microbacterium</taxon>
    </lineage>
</organism>
<proteinExistence type="predicted"/>
<dbReference type="PANTHER" id="PTHR30213">
    <property type="entry name" value="INNER MEMBRANE PROTEIN YHJD"/>
    <property type="match status" value="1"/>
</dbReference>
<keyword evidence="4 7" id="KW-1133">Transmembrane helix</keyword>
<dbReference type="GO" id="GO:0005886">
    <property type="term" value="C:plasma membrane"/>
    <property type="evidence" value="ECO:0007669"/>
    <property type="project" value="UniProtKB-SubCell"/>
</dbReference>
<keyword evidence="5 7" id="KW-0472">Membrane</keyword>
<evidence type="ECO:0000256" key="5">
    <source>
        <dbReference type="ARBA" id="ARBA00023136"/>
    </source>
</evidence>
<feature type="transmembrane region" description="Helical" evidence="7">
    <location>
        <begin position="217"/>
        <end position="239"/>
    </location>
</feature>
<evidence type="ECO:0000313" key="9">
    <source>
        <dbReference type="Proteomes" id="UP000196320"/>
    </source>
</evidence>
<dbReference type="Pfam" id="PF03631">
    <property type="entry name" value="Virul_fac_BrkB"/>
    <property type="match status" value="1"/>
</dbReference>
<evidence type="ECO:0000256" key="4">
    <source>
        <dbReference type="ARBA" id="ARBA00022989"/>
    </source>
</evidence>
<feature type="transmembrane region" description="Helical" evidence="7">
    <location>
        <begin position="185"/>
        <end position="205"/>
    </location>
</feature>
<keyword evidence="9" id="KW-1185">Reference proteome</keyword>
<feature type="transmembrane region" description="Helical" evidence="7">
    <location>
        <begin position="27"/>
        <end position="57"/>
    </location>
</feature>
<dbReference type="PANTHER" id="PTHR30213:SF0">
    <property type="entry name" value="UPF0761 MEMBRANE PROTEIN YIHY"/>
    <property type="match status" value="1"/>
</dbReference>
<keyword evidence="8" id="KW-0378">Hydrolase</keyword>
<evidence type="ECO:0000256" key="6">
    <source>
        <dbReference type="SAM" id="MobiDB-lite"/>
    </source>
</evidence>
<protein>
    <submittedName>
        <fullName evidence="8">Ribonuclease BN</fullName>
        <ecNumber evidence="8">3.1.-.-</ecNumber>
    </submittedName>
</protein>
<reference evidence="8 9" key="1">
    <citation type="submission" date="2017-02" db="EMBL/GenBank/DDBJ databases">
        <authorList>
            <person name="Peterson S.W."/>
        </authorList>
    </citation>
    <scope>NUCLEOTIDE SEQUENCE [LARGE SCALE GENOMIC DNA]</scope>
    <source>
        <strain evidence="8 9">B Mb 05.01</strain>
    </source>
</reference>
<evidence type="ECO:0000256" key="1">
    <source>
        <dbReference type="ARBA" id="ARBA00004651"/>
    </source>
</evidence>
<evidence type="ECO:0000256" key="2">
    <source>
        <dbReference type="ARBA" id="ARBA00022475"/>
    </source>
</evidence>
<dbReference type="GO" id="GO:0016787">
    <property type="term" value="F:hydrolase activity"/>
    <property type="evidence" value="ECO:0007669"/>
    <property type="project" value="UniProtKB-KW"/>
</dbReference>
<evidence type="ECO:0000313" key="8">
    <source>
        <dbReference type="EMBL" id="SJN23907.1"/>
    </source>
</evidence>
<feature type="transmembrane region" description="Helical" evidence="7">
    <location>
        <begin position="95"/>
        <end position="115"/>
    </location>
</feature>
<dbReference type="NCBIfam" id="TIGR00765">
    <property type="entry name" value="yihY_not_rbn"/>
    <property type="match status" value="1"/>
</dbReference>
<gene>
    <name evidence="8" type="ORF">FM104_04245</name>
</gene>
<comment type="subcellular location">
    <subcellularLocation>
        <location evidence="1">Cell membrane</location>
        <topology evidence="1">Multi-pass membrane protein</topology>
    </subcellularLocation>
</comment>
<feature type="compositionally biased region" description="Basic and acidic residues" evidence="6">
    <location>
        <begin position="306"/>
        <end position="319"/>
    </location>
</feature>
<dbReference type="PIRSF" id="PIRSF035875">
    <property type="entry name" value="RNase_BN"/>
    <property type="match status" value="1"/>
</dbReference>
<dbReference type="OrthoDB" id="9781030at2"/>
<dbReference type="Proteomes" id="UP000196320">
    <property type="component" value="Unassembled WGS sequence"/>
</dbReference>